<dbReference type="Gene3D" id="3.10.129.10">
    <property type="entry name" value="Hotdog Thioesterase"/>
    <property type="match status" value="1"/>
</dbReference>
<dbReference type="InterPro" id="IPR029069">
    <property type="entry name" value="HotDog_dom_sf"/>
</dbReference>
<gene>
    <name evidence="1" type="ORF">METZ01_LOCUS458769</name>
</gene>
<organism evidence="1">
    <name type="scientific">marine metagenome</name>
    <dbReference type="NCBI Taxonomy" id="408172"/>
    <lineage>
        <taxon>unclassified sequences</taxon>
        <taxon>metagenomes</taxon>
        <taxon>ecological metagenomes</taxon>
    </lineage>
</organism>
<reference evidence="1" key="1">
    <citation type="submission" date="2018-05" db="EMBL/GenBank/DDBJ databases">
        <authorList>
            <person name="Lanie J.A."/>
            <person name="Ng W.-L."/>
            <person name="Kazmierczak K.M."/>
            <person name="Andrzejewski T.M."/>
            <person name="Davidsen T.M."/>
            <person name="Wayne K.J."/>
            <person name="Tettelin H."/>
            <person name="Glass J.I."/>
            <person name="Rusch D."/>
            <person name="Podicherti R."/>
            <person name="Tsui H.-C.T."/>
            <person name="Winkler M.E."/>
        </authorList>
    </citation>
    <scope>NUCLEOTIDE SEQUENCE</scope>
</reference>
<sequence>PDDVLSGRSTVMAKRASTSRPMGIVTLRTEIFNQVRSKVAQMDGVGMYGRRPVKAVNDVS</sequence>
<accession>A0A383AFE5</accession>
<dbReference type="AlphaFoldDB" id="A0A383AFE5"/>
<name>A0A383AFE5_9ZZZZ</name>
<feature type="non-terminal residue" evidence="1">
    <location>
        <position position="1"/>
    </location>
</feature>
<dbReference type="EMBL" id="UINC01191323">
    <property type="protein sequence ID" value="SVE05915.1"/>
    <property type="molecule type" value="Genomic_DNA"/>
</dbReference>
<proteinExistence type="predicted"/>
<dbReference type="SUPFAM" id="SSF54637">
    <property type="entry name" value="Thioesterase/thiol ester dehydrase-isomerase"/>
    <property type="match status" value="1"/>
</dbReference>
<protein>
    <submittedName>
        <fullName evidence="1">Uncharacterized protein</fullName>
    </submittedName>
</protein>
<evidence type="ECO:0000313" key="1">
    <source>
        <dbReference type="EMBL" id="SVE05915.1"/>
    </source>
</evidence>